<reference evidence="1 2" key="1">
    <citation type="journal article" date="2018" name="Evol. Lett.">
        <title>Horizontal gene cluster transfer increased hallucinogenic mushroom diversity.</title>
        <authorList>
            <person name="Reynolds H.T."/>
            <person name="Vijayakumar V."/>
            <person name="Gluck-Thaler E."/>
            <person name="Korotkin H.B."/>
            <person name="Matheny P.B."/>
            <person name="Slot J.C."/>
        </authorList>
    </citation>
    <scope>NUCLEOTIDE SEQUENCE [LARGE SCALE GENOMIC DNA]</scope>
    <source>
        <strain evidence="1 2">SRW20</strain>
    </source>
</reference>
<dbReference type="AlphaFoldDB" id="A0A409X6W7"/>
<dbReference type="InParanoid" id="A0A409X6W7"/>
<protein>
    <recommendedName>
        <fullName evidence="3">Reverse transcriptase zinc-binding domain-containing protein</fullName>
    </recommendedName>
</protein>
<dbReference type="EMBL" id="NHYE01004065">
    <property type="protein sequence ID" value="PPQ86477.1"/>
    <property type="molecule type" value="Genomic_DNA"/>
</dbReference>
<gene>
    <name evidence="1" type="ORF">CVT26_011981</name>
</gene>
<dbReference type="OrthoDB" id="2728078at2759"/>
<accession>A0A409X6W7</accession>
<proteinExistence type="predicted"/>
<name>A0A409X6W7_9AGAR</name>
<evidence type="ECO:0000313" key="1">
    <source>
        <dbReference type="EMBL" id="PPQ86477.1"/>
    </source>
</evidence>
<comment type="caution">
    <text evidence="1">The sequence shown here is derived from an EMBL/GenBank/DDBJ whole genome shotgun (WGS) entry which is preliminary data.</text>
</comment>
<evidence type="ECO:0008006" key="3">
    <source>
        <dbReference type="Google" id="ProtNLM"/>
    </source>
</evidence>
<organism evidence="1 2">
    <name type="scientific">Gymnopilus dilepis</name>
    <dbReference type="NCBI Taxonomy" id="231916"/>
    <lineage>
        <taxon>Eukaryota</taxon>
        <taxon>Fungi</taxon>
        <taxon>Dikarya</taxon>
        <taxon>Basidiomycota</taxon>
        <taxon>Agaricomycotina</taxon>
        <taxon>Agaricomycetes</taxon>
        <taxon>Agaricomycetidae</taxon>
        <taxon>Agaricales</taxon>
        <taxon>Agaricineae</taxon>
        <taxon>Hymenogastraceae</taxon>
        <taxon>Gymnopilus</taxon>
    </lineage>
</organism>
<sequence length="609" mass="69141">MEAGGLTQYLTRVQGMSKNIEDKLQALIASFMWNGNKSAVSPDWLQQPIDNGGKKLLDIEARNEAIDIMRVKTYLRGDAHRPRWTKIADKLIARATPKTENAMNEDLKTNMYLQTWHPMLSKRRSPLPEPLRKMLITAKKYNVTIDPPAISKELRRRMPIWHHKGKAAGKKAIRETQYTRCHRATHQVQTAGQMADYATTQHPPDHRDRRDCNCEVCVPLRARGCQYPAACMKAGRRILDNLAPRWDPRGRDLEPEDILDEPANGEITISRKLTTGPDIWNEIRIFGEERHVQDDPAIPAAGMANGETLVYISTHVETSKTDIPKLVTGLWYPDEPDNNTAIEILEQGTNTMAGDAAAILHALQRSPPMSHLRLKVLSKQLKKILTMDRATHENRGWLDLQYGKTLAAILSLIRSRPTPVTIEVVEKTNRHIQDAKALADDTDEATRVANAPAIQGDANFTQTGAKLACMTQSSLYKGIRLAKQPPGRRRSTQENMEATQEGVATISDRYPTPGEVWTSLRRKEFDKKTRTFLWKAMHEAYKCGKYWNHIPNYEHRGHCETCGTTDSIEHALTQCRASGQEEIWRLTKLLWQKRGLRWKRPTLGMILGC</sequence>
<dbReference type="Proteomes" id="UP000284706">
    <property type="component" value="Unassembled WGS sequence"/>
</dbReference>
<keyword evidence="2" id="KW-1185">Reference proteome</keyword>
<feature type="non-terminal residue" evidence="1">
    <location>
        <position position="609"/>
    </location>
</feature>
<evidence type="ECO:0000313" key="2">
    <source>
        <dbReference type="Proteomes" id="UP000284706"/>
    </source>
</evidence>